<evidence type="ECO:0000256" key="4">
    <source>
        <dbReference type="ARBA" id="ARBA00022475"/>
    </source>
</evidence>
<comment type="subcellular location">
    <subcellularLocation>
        <location evidence="1">Cell membrane</location>
        <topology evidence="1">Multi-pass membrane protein</topology>
    </subcellularLocation>
</comment>
<keyword evidence="8" id="KW-0406">Ion transport</keyword>
<feature type="transmembrane region" description="Helical" evidence="11">
    <location>
        <begin position="7"/>
        <end position="27"/>
    </location>
</feature>
<keyword evidence="7 11" id="KW-1133">Transmembrane helix</keyword>
<dbReference type="InterPro" id="IPR004878">
    <property type="entry name" value="Otopetrin"/>
</dbReference>
<keyword evidence="4" id="KW-1003">Cell membrane</keyword>
<feature type="transmembrane region" description="Helical" evidence="11">
    <location>
        <begin position="192"/>
        <end position="214"/>
    </location>
</feature>
<dbReference type="GO" id="GO:0005886">
    <property type="term" value="C:plasma membrane"/>
    <property type="evidence" value="ECO:0007669"/>
    <property type="project" value="UniProtKB-SubCell"/>
</dbReference>
<dbReference type="EMBL" id="OV696689">
    <property type="protein sequence ID" value="CAH1262023.1"/>
    <property type="molecule type" value="Genomic_DNA"/>
</dbReference>
<evidence type="ECO:0000256" key="2">
    <source>
        <dbReference type="ARBA" id="ARBA00006513"/>
    </source>
</evidence>
<evidence type="ECO:0000256" key="8">
    <source>
        <dbReference type="ARBA" id="ARBA00023065"/>
    </source>
</evidence>
<evidence type="ECO:0000256" key="5">
    <source>
        <dbReference type="ARBA" id="ARBA00022692"/>
    </source>
</evidence>
<name>A0A8J9ZRB4_BRALA</name>
<dbReference type="GO" id="GO:0015252">
    <property type="term" value="F:proton channel activity"/>
    <property type="evidence" value="ECO:0007669"/>
    <property type="project" value="InterPro"/>
</dbReference>
<evidence type="ECO:0000256" key="11">
    <source>
        <dbReference type="SAM" id="Phobius"/>
    </source>
</evidence>
<evidence type="ECO:0000256" key="3">
    <source>
        <dbReference type="ARBA" id="ARBA00022448"/>
    </source>
</evidence>
<feature type="transmembrane region" description="Helical" evidence="11">
    <location>
        <begin position="111"/>
        <end position="132"/>
    </location>
</feature>
<keyword evidence="5 11" id="KW-0812">Transmembrane</keyword>
<dbReference type="OrthoDB" id="6429739at2759"/>
<feature type="transmembrane region" description="Helical" evidence="11">
    <location>
        <begin position="256"/>
        <end position="279"/>
    </location>
</feature>
<dbReference type="PANTHER" id="PTHR21522">
    <property type="entry name" value="PROTON CHANNEL OTOP"/>
    <property type="match status" value="1"/>
</dbReference>
<dbReference type="PANTHER" id="PTHR21522:SF67">
    <property type="entry name" value="OTOPETRIN"/>
    <property type="match status" value="1"/>
</dbReference>
<keyword evidence="10" id="KW-0407">Ion channel</keyword>
<evidence type="ECO:0000256" key="1">
    <source>
        <dbReference type="ARBA" id="ARBA00004651"/>
    </source>
</evidence>
<evidence type="ECO:0000256" key="9">
    <source>
        <dbReference type="ARBA" id="ARBA00023136"/>
    </source>
</evidence>
<organism evidence="12 13">
    <name type="scientific">Branchiostoma lanceolatum</name>
    <name type="common">Common lancelet</name>
    <name type="synonym">Amphioxus lanceolatum</name>
    <dbReference type="NCBI Taxonomy" id="7740"/>
    <lineage>
        <taxon>Eukaryota</taxon>
        <taxon>Metazoa</taxon>
        <taxon>Chordata</taxon>
        <taxon>Cephalochordata</taxon>
        <taxon>Leptocardii</taxon>
        <taxon>Amphioxiformes</taxon>
        <taxon>Branchiostomatidae</taxon>
        <taxon>Branchiostoma</taxon>
    </lineage>
</organism>
<evidence type="ECO:0000256" key="10">
    <source>
        <dbReference type="ARBA" id="ARBA00023303"/>
    </source>
</evidence>
<accession>A0A8J9ZRB4</accession>
<keyword evidence="13" id="KW-1185">Reference proteome</keyword>
<gene>
    <name evidence="12" type="primary">Hypp2495</name>
    <name evidence="12" type="ORF">BLAG_LOCUS17277</name>
</gene>
<keyword evidence="9 11" id="KW-0472">Membrane</keyword>
<evidence type="ECO:0000313" key="12">
    <source>
        <dbReference type="EMBL" id="CAH1262023.1"/>
    </source>
</evidence>
<reference evidence="12" key="1">
    <citation type="submission" date="2022-01" db="EMBL/GenBank/DDBJ databases">
        <authorList>
            <person name="Braso-Vives M."/>
        </authorList>
    </citation>
    <scope>NUCLEOTIDE SEQUENCE</scope>
</reference>
<sequence>MQNYLARFVSIICLFCLVTTGIVLSIGKNIGDAMNHHVDFTRTPNITPSPTGNPQMELIGPEELERFLYIVMIAGLLFLFVAVFHSNVLIVQTTDNQRGLSGQLDYSVLHLLVATVIFAIGALFLPAINIIAYSTNECYRDEVWGNGKSAWLVYQICHFLFIFLQLIFFFNSAVMKHDGSADWRVWRVTSGSFTPGSIICLFCLVTTGIVLSVGHSTGDAANNPVDFSGTPANITPASPTGTPQMEPIGPEELERFLYIAMIAGLLWMIVTLLCPNLLIVQTTNQHGCSGQLDN</sequence>
<dbReference type="AlphaFoldDB" id="A0A8J9ZRB4"/>
<dbReference type="Proteomes" id="UP000838412">
    <property type="component" value="Chromosome 4"/>
</dbReference>
<evidence type="ECO:0000313" key="13">
    <source>
        <dbReference type="Proteomes" id="UP000838412"/>
    </source>
</evidence>
<feature type="transmembrane region" description="Helical" evidence="11">
    <location>
        <begin position="67"/>
        <end position="90"/>
    </location>
</feature>
<keyword evidence="3" id="KW-0813">Transport</keyword>
<comment type="similarity">
    <text evidence="2">Belongs to the otopetrin family.</text>
</comment>
<proteinExistence type="inferred from homology"/>
<evidence type="ECO:0000256" key="7">
    <source>
        <dbReference type="ARBA" id="ARBA00022989"/>
    </source>
</evidence>
<feature type="transmembrane region" description="Helical" evidence="11">
    <location>
        <begin position="152"/>
        <end position="171"/>
    </location>
</feature>
<keyword evidence="6" id="KW-0375">Hydrogen ion transport</keyword>
<protein>
    <submittedName>
        <fullName evidence="12">Hypp2495 protein</fullName>
    </submittedName>
</protein>
<evidence type="ECO:0000256" key="6">
    <source>
        <dbReference type="ARBA" id="ARBA00022781"/>
    </source>
</evidence>